<accession>A0A6A5TCK3</accession>
<feature type="domain" description="GPI inositol-deacylase winged helix" evidence="1">
    <location>
        <begin position="33"/>
        <end position="108"/>
    </location>
</feature>
<dbReference type="Pfam" id="PF22939">
    <property type="entry name" value="WHD_GPIID"/>
    <property type="match status" value="1"/>
</dbReference>
<dbReference type="EMBL" id="ML977025">
    <property type="protein sequence ID" value="KAF1950513.1"/>
    <property type="molecule type" value="Genomic_DNA"/>
</dbReference>
<dbReference type="PANTHER" id="PTHR10039:SF15">
    <property type="entry name" value="NACHT DOMAIN-CONTAINING PROTEIN"/>
    <property type="match status" value="1"/>
</dbReference>
<evidence type="ECO:0000313" key="3">
    <source>
        <dbReference type="Proteomes" id="UP000800035"/>
    </source>
</evidence>
<evidence type="ECO:0000313" key="2">
    <source>
        <dbReference type="EMBL" id="KAF1950513.1"/>
    </source>
</evidence>
<dbReference type="PANTHER" id="PTHR10039">
    <property type="entry name" value="AMELOGENIN"/>
    <property type="match status" value="1"/>
</dbReference>
<protein>
    <submittedName>
        <fullName evidence="2">Ankyrin repeat protein</fullName>
    </submittedName>
</protein>
<keyword evidence="3" id="KW-1185">Reference proteome</keyword>
<dbReference type="AlphaFoldDB" id="A0A6A5TCK3"/>
<name>A0A6A5TCK3_9PLEO</name>
<evidence type="ECO:0000259" key="1">
    <source>
        <dbReference type="Pfam" id="PF22939"/>
    </source>
</evidence>
<reference evidence="2" key="1">
    <citation type="journal article" date="2020" name="Stud. Mycol.">
        <title>101 Dothideomycetes genomes: a test case for predicting lifestyles and emergence of pathogens.</title>
        <authorList>
            <person name="Haridas S."/>
            <person name="Albert R."/>
            <person name="Binder M."/>
            <person name="Bloem J."/>
            <person name="Labutti K."/>
            <person name="Salamov A."/>
            <person name="Andreopoulos B."/>
            <person name="Baker S."/>
            <person name="Barry K."/>
            <person name="Bills G."/>
            <person name="Bluhm B."/>
            <person name="Cannon C."/>
            <person name="Castanera R."/>
            <person name="Culley D."/>
            <person name="Daum C."/>
            <person name="Ezra D."/>
            <person name="Gonzalez J."/>
            <person name="Henrissat B."/>
            <person name="Kuo A."/>
            <person name="Liang C."/>
            <person name="Lipzen A."/>
            <person name="Lutzoni F."/>
            <person name="Magnuson J."/>
            <person name="Mondo S."/>
            <person name="Nolan M."/>
            <person name="Ohm R."/>
            <person name="Pangilinan J."/>
            <person name="Park H.-J."/>
            <person name="Ramirez L."/>
            <person name="Alfaro M."/>
            <person name="Sun H."/>
            <person name="Tritt A."/>
            <person name="Yoshinaga Y."/>
            <person name="Zwiers L.-H."/>
            <person name="Turgeon B."/>
            <person name="Goodwin S."/>
            <person name="Spatafora J."/>
            <person name="Crous P."/>
            <person name="Grigoriev I."/>
        </authorList>
    </citation>
    <scope>NUCLEOTIDE SEQUENCE</scope>
    <source>
        <strain evidence="2">CBS 675.92</strain>
    </source>
</reference>
<dbReference type="InterPro" id="IPR054471">
    <property type="entry name" value="GPIID_WHD"/>
</dbReference>
<gene>
    <name evidence="2" type="ORF">CC80DRAFT_395798</name>
</gene>
<feature type="non-terminal residue" evidence="2">
    <location>
        <position position="1"/>
    </location>
</feature>
<dbReference type="OrthoDB" id="195446at2759"/>
<sequence>VQSTLEALSRGSKALDKAYDDAVKRIKGQLPEDRALATNILSWITYAQRPLSTKEICHALAVKLDEKELDLDNILDVEDIISVSAGLVMVDEESDIIRLVHHTTQEYFQRTWTSWFPNAQSYITEICVTYILFDAFKTGYCRTDEEFEARLRSHILYGYAA</sequence>
<proteinExistence type="predicted"/>
<feature type="non-terminal residue" evidence="2">
    <location>
        <position position="161"/>
    </location>
</feature>
<dbReference type="Proteomes" id="UP000800035">
    <property type="component" value="Unassembled WGS sequence"/>
</dbReference>
<organism evidence="2 3">
    <name type="scientific">Byssothecium circinans</name>
    <dbReference type="NCBI Taxonomy" id="147558"/>
    <lineage>
        <taxon>Eukaryota</taxon>
        <taxon>Fungi</taxon>
        <taxon>Dikarya</taxon>
        <taxon>Ascomycota</taxon>
        <taxon>Pezizomycotina</taxon>
        <taxon>Dothideomycetes</taxon>
        <taxon>Pleosporomycetidae</taxon>
        <taxon>Pleosporales</taxon>
        <taxon>Massarineae</taxon>
        <taxon>Massarinaceae</taxon>
        <taxon>Byssothecium</taxon>
    </lineage>
</organism>